<dbReference type="Proteomes" id="UP000887540">
    <property type="component" value="Unplaced"/>
</dbReference>
<evidence type="ECO:0000313" key="1">
    <source>
        <dbReference type="Proteomes" id="UP000887540"/>
    </source>
</evidence>
<reference evidence="2" key="1">
    <citation type="submission" date="2022-11" db="UniProtKB">
        <authorList>
            <consortium name="WormBaseParasite"/>
        </authorList>
    </citation>
    <scope>IDENTIFICATION</scope>
</reference>
<keyword evidence="1" id="KW-1185">Reference proteome</keyword>
<organism evidence="1 2">
    <name type="scientific">Acrobeloides nanus</name>
    <dbReference type="NCBI Taxonomy" id="290746"/>
    <lineage>
        <taxon>Eukaryota</taxon>
        <taxon>Metazoa</taxon>
        <taxon>Ecdysozoa</taxon>
        <taxon>Nematoda</taxon>
        <taxon>Chromadorea</taxon>
        <taxon>Rhabditida</taxon>
        <taxon>Tylenchina</taxon>
        <taxon>Cephalobomorpha</taxon>
        <taxon>Cephaloboidea</taxon>
        <taxon>Cephalobidae</taxon>
        <taxon>Acrobeloides</taxon>
    </lineage>
</organism>
<evidence type="ECO:0000313" key="2">
    <source>
        <dbReference type="WBParaSite" id="ACRNAN_scaffold664.g9214.t1"/>
    </source>
</evidence>
<dbReference type="WBParaSite" id="ACRNAN_scaffold664.g9214.t1">
    <property type="protein sequence ID" value="ACRNAN_scaffold664.g9214.t1"/>
    <property type="gene ID" value="ACRNAN_scaffold664.g9214"/>
</dbReference>
<name>A0A914E9B5_9BILA</name>
<dbReference type="AlphaFoldDB" id="A0A914E9B5"/>
<sequence>MFFHIGELNLKTLKNRHIYLSLPAARIILEKLGKIQEIVVQKGYPPKRTLSRELLYTENFVVENEKYKLELMPPRENELHDFDMKLCIVQENIVKKKGSIYFIHAKAIPIFQENIAKILKEYEKLGTVSSNESKKSYLEEYYRISLDIQTELDIIQEDETKSFKERVQASDRIYMKYDEILKQLKKKYGIERKEVLKILPQSEERSVILETKIEIPKKKELSLKEEEKPLEYGNEGKQQIFL</sequence>
<protein>
    <submittedName>
        <fullName evidence="2">Uncharacterized protein</fullName>
    </submittedName>
</protein>
<accession>A0A914E9B5</accession>
<proteinExistence type="predicted"/>